<comment type="caution">
    <text evidence="2">The sequence shown here is derived from an EMBL/GenBank/DDBJ whole genome shotgun (WGS) entry which is preliminary data.</text>
</comment>
<evidence type="ECO:0000256" key="1">
    <source>
        <dbReference type="SAM" id="Phobius"/>
    </source>
</evidence>
<feature type="transmembrane region" description="Helical" evidence="1">
    <location>
        <begin position="36"/>
        <end position="57"/>
    </location>
</feature>
<gene>
    <name evidence="2" type="ORF">S01H1_21967</name>
</gene>
<feature type="non-terminal residue" evidence="2">
    <location>
        <position position="1"/>
    </location>
</feature>
<name>X0UE34_9ZZZZ</name>
<accession>X0UE34</accession>
<reference evidence="2" key="1">
    <citation type="journal article" date="2014" name="Front. Microbiol.">
        <title>High frequency of phylogenetically diverse reductive dehalogenase-homologous genes in deep subseafloor sedimentary metagenomes.</title>
        <authorList>
            <person name="Kawai M."/>
            <person name="Futagami T."/>
            <person name="Toyoda A."/>
            <person name="Takaki Y."/>
            <person name="Nishi S."/>
            <person name="Hori S."/>
            <person name="Arai W."/>
            <person name="Tsubouchi T."/>
            <person name="Morono Y."/>
            <person name="Uchiyama I."/>
            <person name="Ito T."/>
            <person name="Fujiyama A."/>
            <person name="Inagaki F."/>
            <person name="Takami H."/>
        </authorList>
    </citation>
    <scope>NUCLEOTIDE SEQUENCE</scope>
    <source>
        <strain evidence="2">Expedition CK06-06</strain>
    </source>
</reference>
<evidence type="ECO:0000313" key="2">
    <source>
        <dbReference type="EMBL" id="GAF98662.1"/>
    </source>
</evidence>
<protein>
    <submittedName>
        <fullName evidence="2">Uncharacterized protein</fullName>
    </submittedName>
</protein>
<keyword evidence="1" id="KW-1133">Transmembrane helix</keyword>
<organism evidence="2">
    <name type="scientific">marine sediment metagenome</name>
    <dbReference type="NCBI Taxonomy" id="412755"/>
    <lineage>
        <taxon>unclassified sequences</taxon>
        <taxon>metagenomes</taxon>
        <taxon>ecological metagenomes</taxon>
    </lineage>
</organism>
<dbReference type="AlphaFoldDB" id="X0UE34"/>
<dbReference type="EMBL" id="BARS01012291">
    <property type="protein sequence ID" value="GAF98662.1"/>
    <property type="molecule type" value="Genomic_DNA"/>
</dbReference>
<keyword evidence="1" id="KW-0812">Transmembrane</keyword>
<feature type="transmembrane region" description="Helical" evidence="1">
    <location>
        <begin position="6"/>
        <end position="24"/>
    </location>
</feature>
<proteinExistence type="predicted"/>
<keyword evidence="1" id="KW-0472">Membrane</keyword>
<sequence>KFQGEPDAIIPIVILSLFIDINVINVLHQVGLKRSFVILLLTFVPLILIMIELGVTLSQMP</sequence>